<protein>
    <submittedName>
        <fullName evidence="3">Uncharacterized protein</fullName>
    </submittedName>
</protein>
<keyword evidence="4" id="KW-1185">Reference proteome</keyword>
<dbReference type="EMBL" id="CP032152">
    <property type="protein sequence ID" value="QLL29502.1"/>
    <property type="molecule type" value="Genomic_DNA"/>
</dbReference>
<name>A0A7D6EST1_9CYAN</name>
<dbReference type="Proteomes" id="UP000261812">
    <property type="component" value="Chromosome"/>
</dbReference>
<feature type="coiled-coil region" evidence="1">
    <location>
        <begin position="221"/>
        <end position="255"/>
    </location>
</feature>
<evidence type="ECO:0000256" key="2">
    <source>
        <dbReference type="SAM" id="MobiDB-lite"/>
    </source>
</evidence>
<accession>A0A7D6EST1</accession>
<evidence type="ECO:0000313" key="4">
    <source>
        <dbReference type="Proteomes" id="UP000261812"/>
    </source>
</evidence>
<reference evidence="4" key="1">
    <citation type="submission" date="2018-09" db="EMBL/GenBank/DDBJ databases">
        <title>Complete genome sequence of thermophilic cyanobacteria strain Thermosynechococcus elongatus PKUAC-SCTE542.</title>
        <authorList>
            <person name="Liang Y."/>
            <person name="Tang J."/>
            <person name="Daroch M."/>
        </authorList>
    </citation>
    <scope>NUCLEOTIDE SEQUENCE [LARGE SCALE GENOMIC DNA]</scope>
    <source>
        <strain evidence="4">E542</strain>
    </source>
</reference>
<evidence type="ECO:0000313" key="3">
    <source>
        <dbReference type="EMBL" id="QLL29502.1"/>
    </source>
</evidence>
<dbReference type="KEGG" id="tsq:D3A95_11625"/>
<feature type="region of interest" description="Disordered" evidence="2">
    <location>
        <begin position="91"/>
        <end position="119"/>
    </location>
</feature>
<gene>
    <name evidence="3" type="ORF">D3A95_11625</name>
</gene>
<organism evidence="3 4">
    <name type="scientific">Thermosynechococcus sichuanensis E542</name>
    <dbReference type="NCBI Taxonomy" id="2016101"/>
    <lineage>
        <taxon>Bacteria</taxon>
        <taxon>Bacillati</taxon>
        <taxon>Cyanobacteriota</taxon>
        <taxon>Cyanophyceae</taxon>
        <taxon>Acaryochloridales</taxon>
        <taxon>Thermosynechococcaceae</taxon>
        <taxon>Thermosynechococcus</taxon>
        <taxon>Thermosynechococcus sichuanensis</taxon>
    </lineage>
</organism>
<dbReference type="RefSeq" id="WP_181495136.1">
    <property type="nucleotide sequence ID" value="NZ_CP032152.1"/>
</dbReference>
<dbReference type="AlphaFoldDB" id="A0A7D6EST1"/>
<evidence type="ECO:0000256" key="1">
    <source>
        <dbReference type="SAM" id="Coils"/>
    </source>
</evidence>
<keyword evidence="1" id="KW-0175">Coiled coil</keyword>
<proteinExistence type="predicted"/>
<sequence>MSGNLEAVEREILGLQGMLLAALAEMRQLYDVYLEMLAPIARQQLITVSYQVCTQVFPEQFLTLEEPERQELQRQIVELATVLETTILGLQPRRQEDSSSKQEAVNGEEDSTKAQEPPSLSAQLSQVLYQSSLKINHLLQRATILPPAPIAVILEIASKAENRPLGRIPHLLTMMLDEQKLQEEGAEEQNTSDSLRESPSHHPMAAIYLQLEELEFQHPPLANQRSQIRQLEARLATLQQQLHKKQRQYLVLKASRAWWQTWKANEAADATASVPEAMDGEQ</sequence>